<name>A0A3A8F0M0_9GAMM</name>
<organism evidence="1 2">
    <name type="scientific">Acinetobacter guerrae</name>
    <dbReference type="NCBI Taxonomy" id="1843371"/>
    <lineage>
        <taxon>Bacteria</taxon>
        <taxon>Pseudomonadati</taxon>
        <taxon>Pseudomonadota</taxon>
        <taxon>Gammaproteobacteria</taxon>
        <taxon>Moraxellales</taxon>
        <taxon>Moraxellaceae</taxon>
        <taxon>Acinetobacter</taxon>
    </lineage>
</organism>
<sequence>MQKPMYQKDPSDPTELDILIAQIKAKDHRITDTCGVAHQVPFRIFQWNYERLEALRRHIGKPTRNKLLNNLLEVALEQVFSELEKTNPEQLKEILESIGKP</sequence>
<reference evidence="1 2" key="1">
    <citation type="submission" date="2018-09" db="EMBL/GenBank/DDBJ databases">
        <title>The draft genome of Acinetobacter spp. strains.</title>
        <authorList>
            <person name="Qin J."/>
            <person name="Feng Y."/>
            <person name="Zong Z."/>
        </authorList>
    </citation>
    <scope>NUCLEOTIDE SEQUENCE [LARGE SCALE GENOMIC DNA]</scope>
    <source>
        <strain evidence="1 2">WCHAc060096</strain>
    </source>
</reference>
<dbReference type="RefSeq" id="WP_120369901.1">
    <property type="nucleotide sequence ID" value="NZ_RAXU01000007.1"/>
</dbReference>
<dbReference type="AlphaFoldDB" id="A0A3A8F0M0"/>
<proteinExistence type="predicted"/>
<dbReference type="Proteomes" id="UP000269001">
    <property type="component" value="Unassembled WGS sequence"/>
</dbReference>
<comment type="caution">
    <text evidence="1">The sequence shown here is derived from an EMBL/GenBank/DDBJ whole genome shotgun (WGS) entry which is preliminary data.</text>
</comment>
<gene>
    <name evidence="1" type="ORF">D7V21_07535</name>
</gene>
<evidence type="ECO:0000313" key="2">
    <source>
        <dbReference type="Proteomes" id="UP000269001"/>
    </source>
</evidence>
<keyword evidence="2" id="KW-1185">Reference proteome</keyword>
<accession>A0A3A8F0M0</accession>
<evidence type="ECO:0000313" key="1">
    <source>
        <dbReference type="EMBL" id="RKG34243.1"/>
    </source>
</evidence>
<protein>
    <submittedName>
        <fullName evidence="1">Uncharacterized protein</fullName>
    </submittedName>
</protein>
<dbReference type="EMBL" id="RAXU01000007">
    <property type="protein sequence ID" value="RKG34243.1"/>
    <property type="molecule type" value="Genomic_DNA"/>
</dbReference>